<feature type="transmembrane region" description="Helical" evidence="1">
    <location>
        <begin position="89"/>
        <end position="109"/>
    </location>
</feature>
<keyword evidence="5" id="KW-1185">Reference proteome</keyword>
<reference evidence="3 4" key="1">
    <citation type="submission" date="2018-01" db="EMBL/GenBank/DDBJ databases">
        <title>Draft genome sequences of Chryseobacterium lactis NCTC11390, Chryseobacterium oncorhynchi 701B-08, and Chryseobacterium viscerum 687B-08.</title>
        <authorList>
            <person name="Jeong J.-J."/>
            <person name="Lee Y.J."/>
            <person name="Park B."/>
            <person name="Choi I.-G."/>
            <person name="Kim K.D."/>
        </authorList>
    </citation>
    <scope>NUCLEOTIDE SEQUENCE [LARGE SCALE GENOMIC DNA]</scope>
    <source>
        <strain evidence="3 4">NCTC11390</strain>
    </source>
</reference>
<evidence type="ECO:0000313" key="4">
    <source>
        <dbReference type="Proteomes" id="UP000236262"/>
    </source>
</evidence>
<dbReference type="Proteomes" id="UP000236262">
    <property type="component" value="Unassembled WGS sequence"/>
</dbReference>
<dbReference type="OrthoDB" id="1148930at2"/>
<reference evidence="2 5" key="2">
    <citation type="submission" date="2018-11" db="EMBL/GenBank/DDBJ databases">
        <title>Proposal to divide the Flavobacteriaceae and reorganize its genera based on Amino Acid Identity values calculated from whole genome sequences.</title>
        <authorList>
            <person name="Nicholson A.C."/>
            <person name="Gulvik C.A."/>
            <person name="Whitney A.M."/>
            <person name="Humrighouse B.W."/>
            <person name="Bell M."/>
            <person name="Holmes B."/>
            <person name="Steigerwalt A.G."/>
            <person name="Villarma A."/>
            <person name="Sheth M."/>
            <person name="Batra D."/>
            <person name="Pryor J."/>
            <person name="Bernardet J.-F."/>
            <person name="Hugo C."/>
            <person name="Kampfer P."/>
            <person name="Newman J."/>
            <person name="McQuiston J.R."/>
        </authorList>
    </citation>
    <scope>NUCLEOTIDE SEQUENCE [LARGE SCALE GENOMIC DNA]</scope>
    <source>
        <strain evidence="2 5">KC_1864</strain>
    </source>
</reference>
<name>A0A3G6RHQ1_CHRLC</name>
<feature type="transmembrane region" description="Helical" evidence="1">
    <location>
        <begin position="15"/>
        <end position="39"/>
    </location>
</feature>
<keyword evidence="1" id="KW-0812">Transmembrane</keyword>
<dbReference type="EMBL" id="PPEH01000003">
    <property type="protein sequence ID" value="PNW14167.1"/>
    <property type="molecule type" value="Genomic_DNA"/>
</dbReference>
<evidence type="ECO:0000313" key="5">
    <source>
        <dbReference type="Proteomes" id="UP000279972"/>
    </source>
</evidence>
<organism evidence="3 4">
    <name type="scientific">Chryseobacterium lactis</name>
    <dbReference type="NCBI Taxonomy" id="1241981"/>
    <lineage>
        <taxon>Bacteria</taxon>
        <taxon>Pseudomonadati</taxon>
        <taxon>Bacteroidota</taxon>
        <taxon>Flavobacteriia</taxon>
        <taxon>Flavobacteriales</taxon>
        <taxon>Weeksellaceae</taxon>
        <taxon>Chryseobacterium group</taxon>
        <taxon>Chryseobacterium</taxon>
    </lineage>
</organism>
<proteinExistence type="predicted"/>
<dbReference type="KEGG" id="clac:EG342_09695"/>
<sequence length="166" mass="18764">MIEIIGFDDQAYKIIIAKLFMVCGAWICVLIAILIDLYFGIQKSKSIGEHTSSEGFRRSIQKFAFYYSMMFFALIFDTLFLPVSISLNIAYILKVAPLFSILCAAGLVLTEAKSVREKADQKLRRKTDRSNREIASGLFDLLKNKDSIIDLINTVKKDESNNTSTD</sequence>
<evidence type="ECO:0000313" key="2">
    <source>
        <dbReference type="EMBL" id="AZA82156.1"/>
    </source>
</evidence>
<keyword evidence="1" id="KW-1133">Transmembrane helix</keyword>
<dbReference type="AlphaFoldDB" id="A0A3G6RHQ1"/>
<accession>A0A3G6RHQ1</accession>
<dbReference type="RefSeq" id="WP_103291534.1">
    <property type="nucleotide sequence ID" value="NZ_CP033924.1"/>
</dbReference>
<gene>
    <name evidence="3" type="ORF">C1637_10000</name>
    <name evidence="2" type="ORF">EG342_09695</name>
</gene>
<keyword evidence="1" id="KW-0472">Membrane</keyword>
<dbReference type="Proteomes" id="UP000279972">
    <property type="component" value="Chromosome"/>
</dbReference>
<evidence type="ECO:0000256" key="1">
    <source>
        <dbReference type="SAM" id="Phobius"/>
    </source>
</evidence>
<evidence type="ECO:0000313" key="3">
    <source>
        <dbReference type="EMBL" id="PNW14167.1"/>
    </source>
</evidence>
<protein>
    <submittedName>
        <fullName evidence="3">Holin</fullName>
    </submittedName>
</protein>
<feature type="transmembrane region" description="Helical" evidence="1">
    <location>
        <begin position="63"/>
        <end position="83"/>
    </location>
</feature>
<dbReference type="EMBL" id="CP033924">
    <property type="protein sequence ID" value="AZA82156.1"/>
    <property type="molecule type" value="Genomic_DNA"/>
</dbReference>